<name>A0A1H1LWE5_9GAMM</name>
<dbReference type="AlphaFoldDB" id="A0A1H1LWE5"/>
<dbReference type="STRING" id="487184.SAMN05216421_0312"/>
<dbReference type="SUPFAM" id="SSF141371">
    <property type="entry name" value="PilZ domain-like"/>
    <property type="match status" value="1"/>
</dbReference>
<dbReference type="Proteomes" id="UP000243207">
    <property type="component" value="Chromosome I"/>
</dbReference>
<dbReference type="InterPro" id="IPR027021">
    <property type="entry name" value="C-di-GMP_BP_PA4608"/>
</dbReference>
<dbReference type="PIRSF" id="PIRSF028141">
    <property type="entry name" value="C-di-GMP_BP_PA4608"/>
    <property type="match status" value="1"/>
</dbReference>
<keyword evidence="4" id="KW-1185">Reference proteome</keyword>
<protein>
    <recommendedName>
        <fullName evidence="1">Cyclic diguanosine monophosphate-binding protein</fullName>
        <shortName evidence="1">c-di-GMP-binding protein</shortName>
    </recommendedName>
    <alternativeName>
        <fullName evidence="1">Pilz domain-containing protein</fullName>
    </alternativeName>
</protein>
<evidence type="ECO:0000313" key="3">
    <source>
        <dbReference type="EMBL" id="SDR78914.1"/>
    </source>
</evidence>
<keyword evidence="1" id="KW-0973">c-di-GMP</keyword>
<gene>
    <name evidence="3" type="ORF">SAMN05216421_0312</name>
</gene>
<comment type="subunit">
    <text evidence="1">Monomer in both c-di-GMP-bound and free forms.</text>
</comment>
<dbReference type="InterPro" id="IPR009875">
    <property type="entry name" value="PilZ_domain"/>
</dbReference>
<keyword evidence="1" id="KW-0547">Nucleotide-binding</keyword>
<dbReference type="EMBL" id="LT629736">
    <property type="protein sequence ID" value="SDR78914.1"/>
    <property type="molecule type" value="Genomic_DNA"/>
</dbReference>
<proteinExistence type="predicted"/>
<sequence length="124" mass="14071">MSDERRRFTRVPFDAETVLQQDALDISVQLVDISLRGLLVLRPAEWERANPNEPFLAIIDLSEGNRIRMEASLVHAEEGLVGFRCDHIDLDSISHLRRLVELNLGDEASLERELGTLLEPPEEA</sequence>
<evidence type="ECO:0000313" key="4">
    <source>
        <dbReference type="Proteomes" id="UP000243207"/>
    </source>
</evidence>
<accession>A0A1H1LWE5</accession>
<evidence type="ECO:0000256" key="1">
    <source>
        <dbReference type="PIRNR" id="PIRNR028141"/>
    </source>
</evidence>
<comment type="function">
    <text evidence="1">Binds the second messenger bis-(3'-5') cyclic dimeric guanosine monophosphate (c-di-GMP). Can bind two c-di-GMP molecules per monomer. May play a role in bacterial second-messenger regulated processes. Binding to c-di-GMP induces a conformational change of the C- and N-termini resulting in the exposure of a highly negative surface on one side of the protein to a possible effector protein.</text>
</comment>
<evidence type="ECO:0000259" key="2">
    <source>
        <dbReference type="Pfam" id="PF07238"/>
    </source>
</evidence>
<dbReference type="RefSeq" id="WP_093391496.1">
    <property type="nucleotide sequence ID" value="NZ_LT629736.1"/>
</dbReference>
<organism evidence="3 4">
    <name type="scientific">Halopseudomonas xinjiangensis</name>
    <dbReference type="NCBI Taxonomy" id="487184"/>
    <lineage>
        <taxon>Bacteria</taxon>
        <taxon>Pseudomonadati</taxon>
        <taxon>Pseudomonadota</taxon>
        <taxon>Gammaproteobacteria</taxon>
        <taxon>Pseudomonadales</taxon>
        <taxon>Pseudomonadaceae</taxon>
        <taxon>Halopseudomonas</taxon>
    </lineage>
</organism>
<dbReference type="Gene3D" id="2.40.10.220">
    <property type="entry name" value="predicted glycosyltransferase like domains"/>
    <property type="match status" value="1"/>
</dbReference>
<dbReference type="GO" id="GO:0035438">
    <property type="term" value="F:cyclic-di-GMP binding"/>
    <property type="evidence" value="ECO:0007669"/>
    <property type="project" value="InterPro"/>
</dbReference>
<feature type="domain" description="PilZ" evidence="2">
    <location>
        <begin position="4"/>
        <end position="101"/>
    </location>
</feature>
<reference evidence="4" key="1">
    <citation type="submission" date="2016-10" db="EMBL/GenBank/DDBJ databases">
        <authorList>
            <person name="Varghese N."/>
            <person name="Submissions S."/>
        </authorList>
    </citation>
    <scope>NUCLEOTIDE SEQUENCE [LARGE SCALE GENOMIC DNA]</scope>
    <source>
        <strain evidence="4">NRRL B-51270</strain>
    </source>
</reference>
<dbReference type="OrthoDB" id="5298508at2"/>
<dbReference type="Pfam" id="PF07238">
    <property type="entry name" value="PilZ"/>
    <property type="match status" value="1"/>
</dbReference>